<dbReference type="GO" id="GO:0043115">
    <property type="term" value="F:precorrin-2 dehydrogenase activity"/>
    <property type="evidence" value="ECO:0007669"/>
    <property type="project" value="UniProtKB-EC"/>
</dbReference>
<comment type="pathway">
    <text evidence="1">Cofactor biosynthesis; adenosylcobalamin biosynthesis.</text>
</comment>
<comment type="catalytic activity">
    <reaction evidence="8">
        <text>precorrin-2 + NAD(+) = sirohydrochlorin + NADH + 2 H(+)</text>
        <dbReference type="Rhea" id="RHEA:15613"/>
        <dbReference type="ChEBI" id="CHEBI:15378"/>
        <dbReference type="ChEBI" id="CHEBI:57540"/>
        <dbReference type="ChEBI" id="CHEBI:57945"/>
        <dbReference type="ChEBI" id="CHEBI:58351"/>
        <dbReference type="ChEBI" id="CHEBI:58827"/>
        <dbReference type="EC" id="1.3.1.76"/>
    </reaction>
</comment>
<evidence type="ECO:0000256" key="6">
    <source>
        <dbReference type="ARBA" id="ARBA00023027"/>
    </source>
</evidence>
<sequence length="415" mass="44624">MPRFLVFAGTTEGRETLELLSRCGCETVACVATEYGGEVLPELPGLAVHTGRMGRGEMEKMMACGRFDGVLDATHPYAVEATENIRAACDGAAVPYLRILRTDAGLPRCVQVTNTAEAARYLASTVGKVLLTTGCKDLNLYTSIPDYRERLCPRVLPAAESLERCLQLGYRPQNIVCMQGPFSEEMNLAILRSLGATCLVTKNSGEAGGFWEKCEAARKAGAELVVIGRPSESGGVTMDELPRLLRERWDLEVPAKKKESPSEAYFPMFVRLAGRDVAVVGAGEIAARRINTLLEFGCRIHVIAPEASLSVQNLSESGKIDLTVREYHAGDCAGCALAVAATDCREVNHRVYEECTAAGIPVSVADCRAECSFYFPGVVRSGPAVIGVTASGTDHHLASAITRKIKAFLSSIVEK</sequence>
<evidence type="ECO:0000256" key="1">
    <source>
        <dbReference type="ARBA" id="ARBA00004953"/>
    </source>
</evidence>
<dbReference type="GO" id="GO:0009236">
    <property type="term" value="P:cobalamin biosynthetic process"/>
    <property type="evidence" value="ECO:0007669"/>
    <property type="project" value="UniProtKB-KW"/>
</dbReference>
<dbReference type="Proteomes" id="UP000653127">
    <property type="component" value="Unassembled WGS sequence"/>
</dbReference>
<dbReference type="InterPro" id="IPR003723">
    <property type="entry name" value="Precorrin-6x_reduct"/>
</dbReference>
<comment type="pathway">
    <text evidence="2">Porphyrin-containing compound metabolism; siroheme biosynthesis; sirohydrochlorin from precorrin-2: step 1/1.</text>
</comment>
<evidence type="ECO:0000256" key="5">
    <source>
        <dbReference type="ARBA" id="ARBA00023002"/>
    </source>
</evidence>
<keyword evidence="6" id="KW-0520">NAD</keyword>
<dbReference type="PROSITE" id="PS51014">
    <property type="entry name" value="COBK_CBIJ"/>
    <property type="match status" value="1"/>
</dbReference>
<evidence type="ECO:0000256" key="8">
    <source>
        <dbReference type="ARBA" id="ARBA00047561"/>
    </source>
</evidence>
<dbReference type="AlphaFoldDB" id="A0A926DZG9"/>
<gene>
    <name evidence="9" type="primary">cobK</name>
    <name evidence="9" type="ORF">H8711_03730</name>
</gene>
<dbReference type="Pfam" id="PF02571">
    <property type="entry name" value="CbiJ"/>
    <property type="match status" value="1"/>
</dbReference>
<evidence type="ECO:0000256" key="3">
    <source>
        <dbReference type="ARBA" id="ARBA00012400"/>
    </source>
</evidence>
<dbReference type="PANTHER" id="PTHR36925:SF1">
    <property type="entry name" value="COBALT-PRECORRIN-6A REDUCTASE"/>
    <property type="match status" value="1"/>
</dbReference>
<evidence type="ECO:0000256" key="2">
    <source>
        <dbReference type="ARBA" id="ARBA00005010"/>
    </source>
</evidence>
<name>A0A926DZG9_9FIRM</name>
<dbReference type="EC" id="1.3.1.76" evidence="3"/>
<organism evidence="9 10">
    <name type="scientific">Ligaoa zhengdingensis</name>
    <dbReference type="NCBI Taxonomy" id="2763658"/>
    <lineage>
        <taxon>Bacteria</taxon>
        <taxon>Bacillati</taxon>
        <taxon>Bacillota</taxon>
        <taxon>Clostridia</taxon>
        <taxon>Eubacteriales</taxon>
        <taxon>Oscillospiraceae</taxon>
        <taxon>Ligaoa</taxon>
    </lineage>
</organism>
<evidence type="ECO:0000313" key="10">
    <source>
        <dbReference type="Proteomes" id="UP000653127"/>
    </source>
</evidence>
<reference evidence="9" key="1">
    <citation type="submission" date="2020-08" db="EMBL/GenBank/DDBJ databases">
        <title>Genome public.</title>
        <authorList>
            <person name="Liu C."/>
            <person name="Sun Q."/>
        </authorList>
    </citation>
    <scope>NUCLEOTIDE SEQUENCE</scope>
    <source>
        <strain evidence="9">NSJ-31</strain>
    </source>
</reference>
<keyword evidence="5 9" id="KW-0560">Oxidoreductase</keyword>
<dbReference type="GO" id="GO:0016994">
    <property type="term" value="F:precorrin-6A reductase activity"/>
    <property type="evidence" value="ECO:0007669"/>
    <property type="project" value="InterPro"/>
</dbReference>
<dbReference type="InterPro" id="IPR006367">
    <property type="entry name" value="Sirohaem_synthase_N"/>
</dbReference>
<proteinExistence type="predicted"/>
<dbReference type="GO" id="GO:0019354">
    <property type="term" value="P:siroheme biosynthetic process"/>
    <property type="evidence" value="ECO:0007669"/>
    <property type="project" value="InterPro"/>
</dbReference>
<evidence type="ECO:0000256" key="4">
    <source>
        <dbReference type="ARBA" id="ARBA00022573"/>
    </source>
</evidence>
<dbReference type="RefSeq" id="WP_249282196.1">
    <property type="nucleotide sequence ID" value="NZ_JACRST010000003.1"/>
</dbReference>
<accession>A0A926DZG9</accession>
<dbReference type="PANTHER" id="PTHR36925">
    <property type="entry name" value="COBALT-PRECORRIN-6A REDUCTASE"/>
    <property type="match status" value="1"/>
</dbReference>
<keyword evidence="7" id="KW-0627">Porphyrin biosynthesis</keyword>
<evidence type="ECO:0000256" key="7">
    <source>
        <dbReference type="ARBA" id="ARBA00023244"/>
    </source>
</evidence>
<dbReference type="Pfam" id="PF13241">
    <property type="entry name" value="NAD_binding_7"/>
    <property type="match status" value="1"/>
</dbReference>
<dbReference type="EMBL" id="JACRST010000003">
    <property type="protein sequence ID" value="MBC8546045.1"/>
    <property type="molecule type" value="Genomic_DNA"/>
</dbReference>
<keyword evidence="4" id="KW-0169">Cobalamin biosynthesis</keyword>
<dbReference type="Gene3D" id="3.40.50.720">
    <property type="entry name" value="NAD(P)-binding Rossmann-like Domain"/>
    <property type="match status" value="1"/>
</dbReference>
<dbReference type="InterPro" id="IPR036291">
    <property type="entry name" value="NAD(P)-bd_dom_sf"/>
</dbReference>
<evidence type="ECO:0000313" key="9">
    <source>
        <dbReference type="EMBL" id="MBC8546045.1"/>
    </source>
</evidence>
<dbReference type="NCBIfam" id="TIGR01470">
    <property type="entry name" value="cysG_Nterm"/>
    <property type="match status" value="1"/>
</dbReference>
<dbReference type="NCBIfam" id="TIGR00715">
    <property type="entry name" value="precor6x_red"/>
    <property type="match status" value="1"/>
</dbReference>
<keyword evidence="10" id="KW-1185">Reference proteome</keyword>
<dbReference type="SUPFAM" id="SSF51735">
    <property type="entry name" value="NAD(P)-binding Rossmann-fold domains"/>
    <property type="match status" value="1"/>
</dbReference>
<comment type="caution">
    <text evidence="9">The sequence shown here is derived from an EMBL/GenBank/DDBJ whole genome shotgun (WGS) entry which is preliminary data.</text>
</comment>
<protein>
    <recommendedName>
        <fullName evidence="3">precorrin-2 dehydrogenase</fullName>
        <ecNumber evidence="3">1.3.1.76</ecNumber>
    </recommendedName>
</protein>